<organism evidence="3 4">
    <name type="scientific">Aurantiacibacter aquimixticola</name>
    <dbReference type="NCBI Taxonomy" id="1958945"/>
    <lineage>
        <taxon>Bacteria</taxon>
        <taxon>Pseudomonadati</taxon>
        <taxon>Pseudomonadota</taxon>
        <taxon>Alphaproteobacteria</taxon>
        <taxon>Sphingomonadales</taxon>
        <taxon>Erythrobacteraceae</taxon>
        <taxon>Aurantiacibacter</taxon>
    </lineage>
</organism>
<name>A0A419RT47_9SPHN</name>
<dbReference type="InterPro" id="IPR036013">
    <property type="entry name" value="Band_7/SPFH_dom_sf"/>
</dbReference>
<sequence>MANITTYGPLALLRADPSQHVLRFAKGKLRASGRGLVFWFAPATASLAEVPLDDREMTFFTKGRSADFQDVSVQGMIGWHVAAPEQAADRIDFTIDPRTGKWNARPVESIETRISGIAGQAALEYLATAPVRALLDAGVDPLRDVIGAALADNPGLAQIGVEVVSVRLANLAPTSELERALQTPTFEALQQKADEATFARRALAVEKERAIAENELATKVELAKRQKVLIAEEADNARAEARGEAEAAMIAAEGDAARIREVEMAKAEAEQAHMAVYRDLPPQVLLGLAAREFAAKVEGIEQLNIAPDMLAEMARVFAGARAAPAPIAPPVEG</sequence>
<evidence type="ECO:0000259" key="2">
    <source>
        <dbReference type="Pfam" id="PF01145"/>
    </source>
</evidence>
<dbReference type="Gene3D" id="3.30.479.30">
    <property type="entry name" value="Band 7 domain"/>
    <property type="match status" value="1"/>
</dbReference>
<keyword evidence="4" id="KW-1185">Reference proteome</keyword>
<dbReference type="AlphaFoldDB" id="A0A419RT47"/>
<reference evidence="3 4" key="1">
    <citation type="journal article" date="2017" name="Int. J. Syst. Evol. Microbiol.">
        <title>Erythrobacter aquimixticola sp. nov., isolated from the junction between the ocean and a freshwater spring.</title>
        <authorList>
            <person name="Park S."/>
            <person name="Jung Y.T."/>
            <person name="Choi S.J."/>
            <person name="Yoon J.H."/>
        </authorList>
    </citation>
    <scope>NUCLEOTIDE SEQUENCE [LARGE SCALE GENOMIC DNA]</scope>
    <source>
        <strain evidence="3 4">JSSK-14</strain>
    </source>
</reference>
<dbReference type="RefSeq" id="WP_120047982.1">
    <property type="nucleotide sequence ID" value="NZ_RAHX01000001.1"/>
</dbReference>
<comment type="caution">
    <text evidence="3">The sequence shown here is derived from an EMBL/GenBank/DDBJ whole genome shotgun (WGS) entry which is preliminary data.</text>
</comment>
<gene>
    <name evidence="3" type="ORF">D6201_05980</name>
</gene>
<dbReference type="GO" id="GO:0016020">
    <property type="term" value="C:membrane"/>
    <property type="evidence" value="ECO:0007669"/>
    <property type="project" value="UniProtKB-SubCell"/>
</dbReference>
<dbReference type="Proteomes" id="UP000285232">
    <property type="component" value="Unassembled WGS sequence"/>
</dbReference>
<comment type="subcellular location">
    <subcellularLocation>
        <location evidence="1">Membrane</location>
        <topology evidence="1">Single-pass membrane protein</topology>
    </subcellularLocation>
</comment>
<protein>
    <submittedName>
        <fullName evidence="3">Band 7 protein</fullName>
    </submittedName>
</protein>
<accession>A0A419RT47</accession>
<evidence type="ECO:0000313" key="4">
    <source>
        <dbReference type="Proteomes" id="UP000285232"/>
    </source>
</evidence>
<dbReference type="InterPro" id="IPR001107">
    <property type="entry name" value="Band_7"/>
</dbReference>
<proteinExistence type="predicted"/>
<dbReference type="OrthoDB" id="3469168at2"/>
<dbReference type="EMBL" id="RAHX01000001">
    <property type="protein sequence ID" value="RJY08971.1"/>
    <property type="molecule type" value="Genomic_DNA"/>
</dbReference>
<feature type="domain" description="Band 7" evidence="2">
    <location>
        <begin position="15"/>
        <end position="195"/>
    </location>
</feature>
<evidence type="ECO:0000313" key="3">
    <source>
        <dbReference type="EMBL" id="RJY08971.1"/>
    </source>
</evidence>
<evidence type="ECO:0000256" key="1">
    <source>
        <dbReference type="ARBA" id="ARBA00004167"/>
    </source>
</evidence>
<dbReference type="Pfam" id="PF01145">
    <property type="entry name" value="Band_7"/>
    <property type="match status" value="1"/>
</dbReference>